<dbReference type="Proteomes" id="UP001187415">
    <property type="component" value="Unassembled WGS sequence"/>
</dbReference>
<accession>A0AA88MG32</accession>
<organism evidence="1 2">
    <name type="scientific">Channa striata</name>
    <name type="common">Snakehead murrel</name>
    <name type="synonym">Ophicephalus striatus</name>
    <dbReference type="NCBI Taxonomy" id="64152"/>
    <lineage>
        <taxon>Eukaryota</taxon>
        <taxon>Metazoa</taxon>
        <taxon>Chordata</taxon>
        <taxon>Craniata</taxon>
        <taxon>Vertebrata</taxon>
        <taxon>Euteleostomi</taxon>
        <taxon>Actinopterygii</taxon>
        <taxon>Neopterygii</taxon>
        <taxon>Teleostei</taxon>
        <taxon>Neoteleostei</taxon>
        <taxon>Acanthomorphata</taxon>
        <taxon>Anabantaria</taxon>
        <taxon>Anabantiformes</taxon>
        <taxon>Channoidei</taxon>
        <taxon>Channidae</taxon>
        <taxon>Channa</taxon>
    </lineage>
</organism>
<keyword evidence="2" id="KW-1185">Reference proteome</keyword>
<dbReference type="EMBL" id="JAUPFM010000012">
    <property type="protein sequence ID" value="KAK2835021.1"/>
    <property type="molecule type" value="Genomic_DNA"/>
</dbReference>
<evidence type="ECO:0000313" key="1">
    <source>
        <dbReference type="EMBL" id="KAK2835021.1"/>
    </source>
</evidence>
<dbReference type="AlphaFoldDB" id="A0AA88MG32"/>
<evidence type="ECO:0000313" key="2">
    <source>
        <dbReference type="Proteomes" id="UP001187415"/>
    </source>
</evidence>
<comment type="caution">
    <text evidence="1">The sequence shown here is derived from an EMBL/GenBank/DDBJ whole genome shotgun (WGS) entry which is preliminary data.</text>
</comment>
<sequence length="114" mass="12711">MDRKGEEEETDRCRVCGEEKQKGRDRVKLTAAPCASPCGGGGVVVSHALSLRPVAAHFREKQSEVQEPKGLTDDGVCFPSFRAPFFPLDRFRSEQSPSRVHVGHLDLMNQHELH</sequence>
<reference evidence="1" key="1">
    <citation type="submission" date="2023-07" db="EMBL/GenBank/DDBJ databases">
        <title>Chromosome-level Genome Assembly of Striped Snakehead (Channa striata).</title>
        <authorList>
            <person name="Liu H."/>
        </authorList>
    </citation>
    <scope>NUCLEOTIDE SEQUENCE</scope>
    <source>
        <strain evidence="1">Gz</strain>
        <tissue evidence="1">Muscle</tissue>
    </source>
</reference>
<proteinExistence type="predicted"/>
<name>A0AA88MG32_CHASR</name>
<gene>
    <name evidence="1" type="ORF">Q5P01_015505</name>
</gene>
<protein>
    <submittedName>
        <fullName evidence="1">Uncharacterized protein</fullName>
    </submittedName>
</protein>